<sequence length="467" mass="54295">MQYPKKIFLLLPDGVGLKNFAFTNFHAIGLERGNDITFWNNTPFDLNELGFKEIRFQNAKVHPLTDILKKAQTQIELNLSIKKSKDNVYDSYRFPFVYRDLKSSLKSVCTKGLVFWYNSEKGLNHIRKNIGKQERKTKLYFDSFETLQKEKPDFVFCTNQRTMLAVAPILAAQDLGIPTATFIFSWDNLPKATKIIETDYYFVWSDHMKNELLYYYPHLNKNQVLVTGTPQFETHTEKEIVLSKEVFFKEYNLDLSKKYICFSGDDVTTSPNDPTYLRDTALAVAQLNQKGYNLGIVFRRCPVDFSNRYNVVLEEFKDIITSVNPKWKKIGEAWHDILPTKEDLILQMNTIAHTEMVVNLGSSMVFDYVSFQKPCAYINYDVPNEQFPDWAVKNIYKFIHFRSMPNSNAVLWVNSPAEIEDCLVKGMGNEANDVIVNAQQWFEKINQHPTELASERIWTAIETITKE</sequence>
<organism evidence="1 2">
    <name type="scientific">Flavobacterium buctense</name>
    <dbReference type="NCBI Taxonomy" id="1648146"/>
    <lineage>
        <taxon>Bacteria</taxon>
        <taxon>Pseudomonadati</taxon>
        <taxon>Bacteroidota</taxon>
        <taxon>Flavobacteriia</taxon>
        <taxon>Flavobacteriales</taxon>
        <taxon>Flavobacteriaceae</taxon>
        <taxon>Flavobacterium</taxon>
    </lineage>
</organism>
<reference evidence="1 2" key="1">
    <citation type="submission" date="2024-04" db="EMBL/GenBank/DDBJ databases">
        <title>draft genome sequnece of Flavobacterium buctense JCM 30750.</title>
        <authorList>
            <person name="Kim D.-U."/>
        </authorList>
    </citation>
    <scope>NUCLEOTIDE SEQUENCE [LARGE SCALE GENOMIC DNA]</scope>
    <source>
        <strain evidence="1 2">JCM 30750</strain>
    </source>
</reference>
<dbReference type="Proteomes" id="UP001491349">
    <property type="component" value="Unassembled WGS sequence"/>
</dbReference>
<keyword evidence="2" id="KW-1185">Reference proteome</keyword>
<dbReference type="EMBL" id="JBBPCB010000004">
    <property type="protein sequence ID" value="MEK8180221.1"/>
    <property type="molecule type" value="Genomic_DNA"/>
</dbReference>
<dbReference type="RefSeq" id="WP_187660691.1">
    <property type="nucleotide sequence ID" value="NZ_JACTAB010000005.1"/>
</dbReference>
<name>A0ABU9E0N1_9FLAO</name>
<dbReference type="SUPFAM" id="SSF53756">
    <property type="entry name" value="UDP-Glycosyltransferase/glycogen phosphorylase"/>
    <property type="match status" value="1"/>
</dbReference>
<gene>
    <name evidence="1" type="ORF">WMW71_07700</name>
</gene>
<proteinExistence type="predicted"/>
<evidence type="ECO:0000313" key="2">
    <source>
        <dbReference type="Proteomes" id="UP001491349"/>
    </source>
</evidence>
<protein>
    <submittedName>
        <fullName evidence="1">UDP-glycosyltransferase</fullName>
    </submittedName>
</protein>
<comment type="caution">
    <text evidence="1">The sequence shown here is derived from an EMBL/GenBank/DDBJ whole genome shotgun (WGS) entry which is preliminary data.</text>
</comment>
<evidence type="ECO:0000313" key="1">
    <source>
        <dbReference type="EMBL" id="MEK8180221.1"/>
    </source>
</evidence>
<accession>A0ABU9E0N1</accession>